<reference evidence="2 3" key="1">
    <citation type="submission" date="2024-06" db="EMBL/GenBank/DDBJ databases">
        <title>Genomic Encyclopedia of Type Strains, Phase IV (KMG-IV): sequencing the most valuable type-strain genomes for metagenomic binning, comparative biology and taxonomic classification.</title>
        <authorList>
            <person name="Goeker M."/>
        </authorList>
    </citation>
    <scope>NUCLEOTIDE SEQUENCE [LARGE SCALE GENOMIC DNA]</scope>
    <source>
        <strain evidence="2 3">DSM 21331</strain>
    </source>
</reference>
<evidence type="ECO:0000313" key="3">
    <source>
        <dbReference type="Proteomes" id="UP001549145"/>
    </source>
</evidence>
<gene>
    <name evidence="2" type="ORF">ABID43_004847</name>
</gene>
<dbReference type="RefSeq" id="WP_238282660.1">
    <property type="nucleotide sequence ID" value="NZ_BPQL01000187.1"/>
</dbReference>
<organism evidence="2 3">
    <name type="scientific">Methylobacterium goesingense</name>
    <dbReference type="NCBI Taxonomy" id="243690"/>
    <lineage>
        <taxon>Bacteria</taxon>
        <taxon>Pseudomonadati</taxon>
        <taxon>Pseudomonadota</taxon>
        <taxon>Alphaproteobacteria</taxon>
        <taxon>Hyphomicrobiales</taxon>
        <taxon>Methylobacteriaceae</taxon>
        <taxon>Methylobacterium</taxon>
    </lineage>
</organism>
<accession>A0ABV2LCH0</accession>
<name>A0ABV2LCH0_9HYPH</name>
<proteinExistence type="predicted"/>
<keyword evidence="3" id="KW-1185">Reference proteome</keyword>
<keyword evidence="1" id="KW-1133">Transmembrane helix</keyword>
<dbReference type="Proteomes" id="UP001549145">
    <property type="component" value="Unassembled WGS sequence"/>
</dbReference>
<feature type="transmembrane region" description="Helical" evidence="1">
    <location>
        <begin position="12"/>
        <end position="29"/>
    </location>
</feature>
<protein>
    <submittedName>
        <fullName evidence="2">Uncharacterized protein</fullName>
    </submittedName>
</protein>
<keyword evidence="1" id="KW-0472">Membrane</keyword>
<dbReference type="EMBL" id="JBEPMM010000025">
    <property type="protein sequence ID" value="MET3695279.1"/>
    <property type="molecule type" value="Genomic_DNA"/>
</dbReference>
<sequence>MPRLTDLLPNLPAILGSTAILTYGMIVLIQARTVPDGADPVRTPPSARDAWRLRASDVATTSSIGQSELKGRQATEIPDERRVVRVVYPGLAGPH</sequence>
<evidence type="ECO:0000256" key="1">
    <source>
        <dbReference type="SAM" id="Phobius"/>
    </source>
</evidence>
<comment type="caution">
    <text evidence="2">The sequence shown here is derived from an EMBL/GenBank/DDBJ whole genome shotgun (WGS) entry which is preliminary data.</text>
</comment>
<evidence type="ECO:0000313" key="2">
    <source>
        <dbReference type="EMBL" id="MET3695279.1"/>
    </source>
</evidence>
<keyword evidence="1" id="KW-0812">Transmembrane</keyword>